<name>A0ABX0WR63_9BURK</name>
<keyword evidence="6 8" id="KW-1133">Transmembrane helix</keyword>
<evidence type="ECO:0000256" key="6">
    <source>
        <dbReference type="ARBA" id="ARBA00022989"/>
    </source>
</evidence>
<keyword evidence="5 8" id="KW-0812">Transmembrane</keyword>
<comment type="similarity">
    <text evidence="2 8">Belongs to the 4-toluene sulfonate uptake permease (TSUP) (TC 2.A.102) family.</text>
</comment>
<evidence type="ECO:0000256" key="2">
    <source>
        <dbReference type="ARBA" id="ARBA00009142"/>
    </source>
</evidence>
<feature type="transmembrane region" description="Helical" evidence="8">
    <location>
        <begin position="128"/>
        <end position="154"/>
    </location>
</feature>
<dbReference type="Proteomes" id="UP000783934">
    <property type="component" value="Unassembled WGS sequence"/>
</dbReference>
<dbReference type="Pfam" id="PF01925">
    <property type="entry name" value="TauE"/>
    <property type="match status" value="1"/>
</dbReference>
<evidence type="ECO:0000256" key="8">
    <source>
        <dbReference type="RuleBase" id="RU363041"/>
    </source>
</evidence>
<comment type="caution">
    <text evidence="9">The sequence shown here is derived from an EMBL/GenBank/DDBJ whole genome shotgun (WGS) entry which is preliminary data.</text>
</comment>
<evidence type="ECO:0000256" key="3">
    <source>
        <dbReference type="ARBA" id="ARBA00022448"/>
    </source>
</evidence>
<evidence type="ECO:0000256" key="5">
    <source>
        <dbReference type="ARBA" id="ARBA00022692"/>
    </source>
</evidence>
<evidence type="ECO:0000313" key="10">
    <source>
        <dbReference type="Proteomes" id="UP000783934"/>
    </source>
</evidence>
<dbReference type="EMBL" id="JAATIZ010000003">
    <property type="protein sequence ID" value="NJB65251.1"/>
    <property type="molecule type" value="Genomic_DNA"/>
</dbReference>
<keyword evidence="10" id="KW-1185">Reference proteome</keyword>
<keyword evidence="7 8" id="KW-0472">Membrane</keyword>
<dbReference type="PANTHER" id="PTHR30269">
    <property type="entry name" value="TRANSMEMBRANE PROTEIN YFCA"/>
    <property type="match status" value="1"/>
</dbReference>
<keyword evidence="3" id="KW-0813">Transport</keyword>
<feature type="transmembrane region" description="Helical" evidence="8">
    <location>
        <begin position="97"/>
        <end position="116"/>
    </location>
</feature>
<protein>
    <recommendedName>
        <fullName evidence="8">Probable membrane transporter protein</fullName>
    </recommendedName>
</protein>
<dbReference type="PANTHER" id="PTHR30269:SF37">
    <property type="entry name" value="MEMBRANE TRANSPORTER PROTEIN"/>
    <property type="match status" value="1"/>
</dbReference>
<evidence type="ECO:0000256" key="7">
    <source>
        <dbReference type="ARBA" id="ARBA00023136"/>
    </source>
</evidence>
<comment type="subcellular location">
    <subcellularLocation>
        <location evidence="1 8">Cell membrane</location>
        <topology evidence="1 8">Multi-pass membrane protein</topology>
    </subcellularLocation>
</comment>
<reference evidence="9 10" key="1">
    <citation type="submission" date="2020-03" db="EMBL/GenBank/DDBJ databases">
        <title>Genomic Encyclopedia of Type Strains, Phase IV (KMG-IV): sequencing the most valuable type-strain genomes for metagenomic binning, comparative biology and taxonomic classification.</title>
        <authorList>
            <person name="Goeker M."/>
        </authorList>
    </citation>
    <scope>NUCLEOTIDE SEQUENCE [LARGE SCALE GENOMIC DNA]</scope>
    <source>
        <strain evidence="9 10">DSM 26613</strain>
    </source>
</reference>
<dbReference type="InterPro" id="IPR002781">
    <property type="entry name" value="TM_pro_TauE-like"/>
</dbReference>
<sequence>MDLSTITLIIAGAVIAGFVQGLSGFAFSMVAMSFWAWAVDPKIAAVLAVFGALTGQVLAVFSVRREFNPSLLAPFVVGGLCGIPLGVWVLPLLDSNWFKVFIGALLILWCPIMLFSKTIPTPKPTYPLVNGFIGILGGVMSGLGGFAGAIPTLWCYVRGYDRHTQRAVIQNFNLAILSVTMVTYLATGLVTASVLPLLAIVLPAMLIPTLLGTRIYKYISDAVFRKVVLSLLIGSGLALLSSAIPQLLFC</sequence>
<dbReference type="InterPro" id="IPR052017">
    <property type="entry name" value="TSUP"/>
</dbReference>
<organism evidence="9 10">
    <name type="scientific">Paenalcaligenes hominis</name>
    <dbReference type="NCBI Taxonomy" id="643674"/>
    <lineage>
        <taxon>Bacteria</taxon>
        <taxon>Pseudomonadati</taxon>
        <taxon>Pseudomonadota</taxon>
        <taxon>Betaproteobacteria</taxon>
        <taxon>Burkholderiales</taxon>
        <taxon>Alcaligenaceae</taxon>
        <taxon>Paenalcaligenes</taxon>
    </lineage>
</organism>
<evidence type="ECO:0000256" key="4">
    <source>
        <dbReference type="ARBA" id="ARBA00022475"/>
    </source>
</evidence>
<accession>A0ABX0WR63</accession>
<gene>
    <name evidence="9" type="ORF">GGR41_001500</name>
</gene>
<feature type="transmembrane region" description="Helical" evidence="8">
    <location>
        <begin position="174"/>
        <end position="207"/>
    </location>
</feature>
<proteinExistence type="inferred from homology"/>
<evidence type="ECO:0000313" key="9">
    <source>
        <dbReference type="EMBL" id="NJB65251.1"/>
    </source>
</evidence>
<feature type="transmembrane region" description="Helical" evidence="8">
    <location>
        <begin position="70"/>
        <end position="91"/>
    </location>
</feature>
<keyword evidence="4 8" id="KW-1003">Cell membrane</keyword>
<evidence type="ECO:0000256" key="1">
    <source>
        <dbReference type="ARBA" id="ARBA00004651"/>
    </source>
</evidence>
<feature type="transmembrane region" description="Helical" evidence="8">
    <location>
        <begin position="227"/>
        <end position="249"/>
    </location>
</feature>
<dbReference type="RefSeq" id="WP_167661325.1">
    <property type="nucleotide sequence ID" value="NZ_BMCQ01000006.1"/>
</dbReference>
<feature type="transmembrane region" description="Helical" evidence="8">
    <location>
        <begin position="43"/>
        <end position="63"/>
    </location>
</feature>
<feature type="transmembrane region" description="Helical" evidence="8">
    <location>
        <begin position="7"/>
        <end position="37"/>
    </location>
</feature>